<accession>A0A915JVX7</accession>
<keyword evidence="1" id="KW-1185">Reference proteome</keyword>
<evidence type="ECO:0000313" key="1">
    <source>
        <dbReference type="Proteomes" id="UP000887565"/>
    </source>
</evidence>
<name>A0A915JVX7_ROMCU</name>
<dbReference type="Proteomes" id="UP000887565">
    <property type="component" value="Unplaced"/>
</dbReference>
<reference evidence="2" key="1">
    <citation type="submission" date="2022-11" db="UniProtKB">
        <authorList>
            <consortium name="WormBaseParasite"/>
        </authorList>
    </citation>
    <scope>IDENTIFICATION</scope>
</reference>
<organism evidence="1 2">
    <name type="scientific">Romanomermis culicivorax</name>
    <name type="common">Nematode worm</name>
    <dbReference type="NCBI Taxonomy" id="13658"/>
    <lineage>
        <taxon>Eukaryota</taxon>
        <taxon>Metazoa</taxon>
        <taxon>Ecdysozoa</taxon>
        <taxon>Nematoda</taxon>
        <taxon>Enoplea</taxon>
        <taxon>Dorylaimia</taxon>
        <taxon>Mermithida</taxon>
        <taxon>Mermithoidea</taxon>
        <taxon>Mermithidae</taxon>
        <taxon>Romanomermis</taxon>
    </lineage>
</organism>
<dbReference type="WBParaSite" id="nRc.2.0.1.t30466-RA">
    <property type="protein sequence ID" value="nRc.2.0.1.t30466-RA"/>
    <property type="gene ID" value="nRc.2.0.1.g30466"/>
</dbReference>
<proteinExistence type="predicted"/>
<dbReference type="AlphaFoldDB" id="A0A915JVX7"/>
<sequence length="189" mass="20388">MEWASASGQPDETKFEKFFGTSTLPTGNYLITESDNAAGIADKAEFQSCLLQCSADDPCSSSTPAVATTVPGPNLAECQKVACNFNDADQSKFAASYLKPGEKSSMEVSSDLFADSDKQVKFQEYKATEGITTKACCDSIDNCPYETGSLVRKEDFRQWYQGDNRNSNEGGVGIDNIQVFDASGAQQIC</sequence>
<protein>
    <submittedName>
        <fullName evidence="2">Uncharacterized protein</fullName>
    </submittedName>
</protein>
<evidence type="ECO:0000313" key="2">
    <source>
        <dbReference type="WBParaSite" id="nRc.2.0.1.t30466-RA"/>
    </source>
</evidence>